<dbReference type="InterPro" id="IPR036890">
    <property type="entry name" value="HATPase_C_sf"/>
</dbReference>
<proteinExistence type="predicted"/>
<dbReference type="RefSeq" id="WP_320509923.1">
    <property type="nucleotide sequence ID" value="NZ_JAXCLW010000006.1"/>
</dbReference>
<keyword evidence="10" id="KW-0812">Transmembrane</keyword>
<dbReference type="InterPro" id="IPR003660">
    <property type="entry name" value="HAMP_dom"/>
</dbReference>
<evidence type="ECO:0000256" key="7">
    <source>
        <dbReference type="ARBA" id="ARBA00022741"/>
    </source>
</evidence>
<evidence type="ECO:0000256" key="4">
    <source>
        <dbReference type="ARBA" id="ARBA00022475"/>
    </source>
</evidence>
<gene>
    <name evidence="13" type="ORF">SMD27_18545</name>
</gene>
<dbReference type="InterPro" id="IPR003594">
    <property type="entry name" value="HATPase_dom"/>
</dbReference>
<evidence type="ECO:0000256" key="10">
    <source>
        <dbReference type="SAM" id="Phobius"/>
    </source>
</evidence>
<comment type="subcellular location">
    <subcellularLocation>
        <location evidence="2">Cell membrane</location>
        <topology evidence="2">Multi-pass membrane protein</topology>
    </subcellularLocation>
</comment>
<dbReference type="InterPro" id="IPR036097">
    <property type="entry name" value="HisK_dim/P_sf"/>
</dbReference>
<feature type="transmembrane region" description="Helical" evidence="10">
    <location>
        <begin position="143"/>
        <end position="162"/>
    </location>
</feature>
<dbReference type="InterPro" id="IPR005467">
    <property type="entry name" value="His_kinase_dom"/>
</dbReference>
<dbReference type="EC" id="2.7.13.3" evidence="3"/>
<dbReference type="SMART" id="SM00388">
    <property type="entry name" value="HisKA"/>
    <property type="match status" value="1"/>
</dbReference>
<dbReference type="SMART" id="SM00387">
    <property type="entry name" value="HATPase_c"/>
    <property type="match status" value="1"/>
</dbReference>
<name>A0ABU5EFH1_9PROT</name>
<feature type="domain" description="Histidine kinase" evidence="11">
    <location>
        <begin position="223"/>
        <end position="439"/>
    </location>
</feature>
<dbReference type="PANTHER" id="PTHR44936">
    <property type="entry name" value="SENSOR PROTEIN CREC"/>
    <property type="match status" value="1"/>
</dbReference>
<dbReference type="PROSITE" id="PS50109">
    <property type="entry name" value="HIS_KIN"/>
    <property type="match status" value="1"/>
</dbReference>
<evidence type="ECO:0000256" key="2">
    <source>
        <dbReference type="ARBA" id="ARBA00004651"/>
    </source>
</evidence>
<sequence length="446" mass="48520">MLKRRLFWKILIGFWITFFAIMEGTWAVFTVYNSAPSRLDRAEDRIRQQVSILAVAIRYGGGKASQDVLATWSPDDRQALRIETGVPDIAADAGNAMGGGEAGSHIVAAVQGADGMGYRLDYDLGILRARLKPRGPLDLPRNVILLGLLGGLVFAAGLAWYLTRPIQRLRGGFEKLAQGDLGTRLQPEMGGRRDELADLAHDFDIMAARLQQLVASREQLLHDVSHELRSPLARLQVAIDLARQNPQRVQATLERVDTEARRLNELVGEVLTLSRAESGAPQLDDYFDLDGLVRKVVSDAQFEAGVSGIVITVAANDSVTEDGNALIQGNAELIRRALENIIRNALRHSTRGQQVAIELATDRQAGEVVIRIADQGPGVDPGVLESIFDPFVRGEHRSVGFGLGLAIARRAVLAHGGRIAAENRQHGGLVVTIRLPVTRSSMTALD</sequence>
<dbReference type="EMBL" id="JAXCLW010000006">
    <property type="protein sequence ID" value="MDY0884850.1"/>
    <property type="molecule type" value="Genomic_DNA"/>
</dbReference>
<dbReference type="InterPro" id="IPR050980">
    <property type="entry name" value="2C_sensor_his_kinase"/>
</dbReference>
<dbReference type="GO" id="GO:0005524">
    <property type="term" value="F:ATP binding"/>
    <property type="evidence" value="ECO:0007669"/>
    <property type="project" value="UniProtKB-KW"/>
</dbReference>
<dbReference type="SUPFAM" id="SSF47384">
    <property type="entry name" value="Homodimeric domain of signal transducing histidine kinase"/>
    <property type="match status" value="1"/>
</dbReference>
<evidence type="ECO:0000256" key="6">
    <source>
        <dbReference type="ARBA" id="ARBA00022679"/>
    </source>
</evidence>
<dbReference type="CDD" id="cd06225">
    <property type="entry name" value="HAMP"/>
    <property type="match status" value="1"/>
</dbReference>
<dbReference type="InterPro" id="IPR004358">
    <property type="entry name" value="Sig_transdc_His_kin-like_C"/>
</dbReference>
<keyword evidence="5" id="KW-0597">Phosphoprotein</keyword>
<evidence type="ECO:0000256" key="8">
    <source>
        <dbReference type="ARBA" id="ARBA00022777"/>
    </source>
</evidence>
<accession>A0ABU5EFH1</accession>
<evidence type="ECO:0000256" key="1">
    <source>
        <dbReference type="ARBA" id="ARBA00000085"/>
    </source>
</evidence>
<dbReference type="Gene3D" id="6.10.340.10">
    <property type="match status" value="1"/>
</dbReference>
<comment type="caution">
    <text evidence="13">The sequence shown here is derived from an EMBL/GenBank/DDBJ whole genome shotgun (WGS) entry which is preliminary data.</text>
</comment>
<dbReference type="Pfam" id="PF00512">
    <property type="entry name" value="HisKA"/>
    <property type="match status" value="1"/>
</dbReference>
<evidence type="ECO:0000256" key="9">
    <source>
        <dbReference type="ARBA" id="ARBA00022840"/>
    </source>
</evidence>
<dbReference type="Proteomes" id="UP001279642">
    <property type="component" value="Unassembled WGS sequence"/>
</dbReference>
<keyword evidence="14" id="KW-1185">Reference proteome</keyword>
<evidence type="ECO:0000259" key="12">
    <source>
        <dbReference type="PROSITE" id="PS50885"/>
    </source>
</evidence>
<keyword evidence="10" id="KW-1133">Transmembrane helix</keyword>
<evidence type="ECO:0000313" key="13">
    <source>
        <dbReference type="EMBL" id="MDY0884850.1"/>
    </source>
</evidence>
<keyword evidence="8" id="KW-0418">Kinase</keyword>
<comment type="catalytic activity">
    <reaction evidence="1">
        <text>ATP + protein L-histidine = ADP + protein N-phospho-L-histidine.</text>
        <dbReference type="EC" id="2.7.13.3"/>
    </reaction>
</comment>
<keyword evidence="9 13" id="KW-0067">ATP-binding</keyword>
<evidence type="ECO:0000259" key="11">
    <source>
        <dbReference type="PROSITE" id="PS50109"/>
    </source>
</evidence>
<evidence type="ECO:0000313" key="14">
    <source>
        <dbReference type="Proteomes" id="UP001279642"/>
    </source>
</evidence>
<evidence type="ECO:0000256" key="5">
    <source>
        <dbReference type="ARBA" id="ARBA00022553"/>
    </source>
</evidence>
<dbReference type="PRINTS" id="PR00344">
    <property type="entry name" value="BCTRLSENSOR"/>
</dbReference>
<evidence type="ECO:0000256" key="3">
    <source>
        <dbReference type="ARBA" id="ARBA00012438"/>
    </source>
</evidence>
<dbReference type="Pfam" id="PF00672">
    <property type="entry name" value="HAMP"/>
    <property type="match status" value="1"/>
</dbReference>
<protein>
    <recommendedName>
        <fullName evidence="3">histidine kinase</fullName>
        <ecNumber evidence="3">2.7.13.3</ecNumber>
    </recommendedName>
</protein>
<dbReference type="PROSITE" id="PS50885">
    <property type="entry name" value="HAMP"/>
    <property type="match status" value="1"/>
</dbReference>
<dbReference type="SUPFAM" id="SSF55874">
    <property type="entry name" value="ATPase domain of HSP90 chaperone/DNA topoisomerase II/histidine kinase"/>
    <property type="match status" value="1"/>
</dbReference>
<keyword evidence="7" id="KW-0547">Nucleotide-binding</keyword>
<dbReference type="Pfam" id="PF02518">
    <property type="entry name" value="HATPase_c"/>
    <property type="match status" value="1"/>
</dbReference>
<organism evidence="13 14">
    <name type="scientific">Dongia soli</name>
    <dbReference type="NCBI Taxonomy" id="600628"/>
    <lineage>
        <taxon>Bacteria</taxon>
        <taxon>Pseudomonadati</taxon>
        <taxon>Pseudomonadota</taxon>
        <taxon>Alphaproteobacteria</taxon>
        <taxon>Rhodospirillales</taxon>
        <taxon>Dongiaceae</taxon>
        <taxon>Dongia</taxon>
    </lineage>
</organism>
<keyword evidence="6" id="KW-0808">Transferase</keyword>
<feature type="domain" description="HAMP" evidence="12">
    <location>
        <begin position="160"/>
        <end position="215"/>
    </location>
</feature>
<dbReference type="SMART" id="SM00304">
    <property type="entry name" value="HAMP"/>
    <property type="match status" value="1"/>
</dbReference>
<keyword evidence="10" id="KW-0472">Membrane</keyword>
<dbReference type="Gene3D" id="3.30.565.10">
    <property type="entry name" value="Histidine kinase-like ATPase, C-terminal domain"/>
    <property type="match status" value="1"/>
</dbReference>
<dbReference type="CDD" id="cd00082">
    <property type="entry name" value="HisKA"/>
    <property type="match status" value="1"/>
</dbReference>
<dbReference type="PANTHER" id="PTHR44936:SF10">
    <property type="entry name" value="SENSOR PROTEIN RSTB"/>
    <property type="match status" value="1"/>
</dbReference>
<dbReference type="SUPFAM" id="SSF158472">
    <property type="entry name" value="HAMP domain-like"/>
    <property type="match status" value="1"/>
</dbReference>
<dbReference type="Gene3D" id="1.10.287.130">
    <property type="match status" value="1"/>
</dbReference>
<reference evidence="13 14" key="1">
    <citation type="journal article" date="2016" name="Antonie Van Leeuwenhoek">
        <title>Dongia soli sp. nov., isolated from soil from Dokdo, Korea.</title>
        <authorList>
            <person name="Kim D.U."/>
            <person name="Lee H."/>
            <person name="Kim H."/>
            <person name="Kim S.G."/>
            <person name="Ka J.O."/>
        </authorList>
    </citation>
    <scope>NUCLEOTIDE SEQUENCE [LARGE SCALE GENOMIC DNA]</scope>
    <source>
        <strain evidence="13 14">D78</strain>
    </source>
</reference>
<dbReference type="InterPro" id="IPR003661">
    <property type="entry name" value="HisK_dim/P_dom"/>
</dbReference>
<keyword evidence="4" id="KW-1003">Cell membrane</keyword>
<feature type="transmembrane region" description="Helical" evidence="10">
    <location>
        <begin position="7"/>
        <end position="29"/>
    </location>
</feature>